<proteinExistence type="predicted"/>
<reference evidence="2 3" key="1">
    <citation type="submission" date="2019-09" db="EMBL/GenBank/DDBJ databases">
        <title>Bird 10,000 Genomes (B10K) Project - Family phase.</title>
        <authorList>
            <person name="Zhang G."/>
        </authorList>
    </citation>
    <scope>NUCLEOTIDE SEQUENCE [LARGE SCALE GENOMIC DNA]</scope>
    <source>
        <strain evidence="2">B10K-DU-002-11</strain>
        <tissue evidence="2">Muscle</tissue>
    </source>
</reference>
<sequence>MSRRALRRLRGEQRGQEEPGLGELGLDPAPRRLLMQLVRLFAQITAEESEDDLLCREERADARLSKRAAAGGKNKGAVPEEAEGDGQRDEEEAEQPDQTPVLSNKPRKKKKKRKTKKTSAGETLEDNDLEDIDSLLEKIEDTNGLSQQTQSGIIADNRPLLYVEHRNLNPENELKRYFGARAVLGDQRPRQRQRQNVRGTWLTTPKDTWPRYSKTGIAMQLMETRRGVQYFTFKHHREYQQVQFKFLDAVESMDPNNIVPLLEALEPYHVDSLLQLSDVCRMQENQEMARDLIEQALYSLECSFHPVFSLTSGTCRLDYRRPENRAFFLALFKHLMFLEKRGCPRTALEFCKLILSLDPENDPLCVLLLIDFLSLRAREYTFLTRMFQEWESHRNLSQLPNFAFSVPLAYFFLSQQEERSELELSQAREKAARLIQLALIMFPSVLMPLLDHCSVQPDARVASHSFFGLNAQISQPPALNQLTSLYVGRTHSLWKDPAVMAWLETNVHEVLAVVDARDPLVEECEHKRKTRYQSAPRNIYRHIILSEMKEAMAALPLEVTSQPVMGFDPLPPLDSIISYTRPERTNHPSNESTLSLFFQSLLPNFNLQGNIRHNREEEAGAGQDLNQGVNRLMAAMQDMLANIQFQEPPRDDNPEADGDWD</sequence>
<accession>A0A7L1T276</accession>
<feature type="region of interest" description="Disordered" evidence="1">
    <location>
        <begin position="64"/>
        <end position="125"/>
    </location>
</feature>
<evidence type="ECO:0000313" key="2">
    <source>
        <dbReference type="EMBL" id="NXO54447.1"/>
    </source>
</evidence>
<dbReference type="AlphaFoldDB" id="A0A7L1T276"/>
<dbReference type="Pfam" id="PF04910">
    <property type="entry name" value="Tcf25"/>
    <property type="match status" value="1"/>
</dbReference>
<name>A0A7L1T276_ARAGA</name>
<dbReference type="InterPro" id="IPR006994">
    <property type="entry name" value="TCF25/Rqc1"/>
</dbReference>
<protein>
    <submittedName>
        <fullName evidence="2">TCF25 factor</fullName>
    </submittedName>
</protein>
<dbReference type="GO" id="GO:1990112">
    <property type="term" value="C:RQC complex"/>
    <property type="evidence" value="ECO:0007669"/>
    <property type="project" value="TreeGrafter"/>
</dbReference>
<feature type="compositionally biased region" description="Low complexity" evidence="1">
    <location>
        <begin position="67"/>
        <end position="77"/>
    </location>
</feature>
<dbReference type="EMBL" id="VXBL01005420">
    <property type="protein sequence ID" value="NXO54447.1"/>
    <property type="molecule type" value="Genomic_DNA"/>
</dbReference>
<feature type="non-terminal residue" evidence="2">
    <location>
        <position position="661"/>
    </location>
</feature>
<dbReference type="Proteomes" id="UP000567570">
    <property type="component" value="Unassembled WGS sequence"/>
</dbReference>
<feature type="region of interest" description="Disordered" evidence="1">
    <location>
        <begin position="1"/>
        <end position="29"/>
    </location>
</feature>
<dbReference type="PANTHER" id="PTHR22684:SF0">
    <property type="entry name" value="RIBOSOME QUALITY CONTROL COMPLEX SUBUNIT TCF25"/>
    <property type="match status" value="1"/>
</dbReference>
<feature type="compositionally biased region" description="Acidic residues" evidence="1">
    <location>
        <begin position="80"/>
        <end position="95"/>
    </location>
</feature>
<feature type="compositionally biased region" description="Basic residues" evidence="1">
    <location>
        <begin position="105"/>
        <end position="117"/>
    </location>
</feature>
<keyword evidence="3" id="KW-1185">Reference proteome</keyword>
<feature type="non-terminal residue" evidence="2">
    <location>
        <position position="1"/>
    </location>
</feature>
<evidence type="ECO:0000256" key="1">
    <source>
        <dbReference type="SAM" id="MobiDB-lite"/>
    </source>
</evidence>
<gene>
    <name evidence="2" type="primary">Tcf25</name>
    <name evidence="2" type="ORF">ARAGUA_R00530</name>
</gene>
<dbReference type="PANTHER" id="PTHR22684">
    <property type="entry name" value="NULP1-RELATED"/>
    <property type="match status" value="1"/>
</dbReference>
<organism evidence="2 3">
    <name type="scientific">Aramus guarauna</name>
    <name type="common">Limpkin</name>
    <name type="synonym">Scolopax guarauna</name>
    <dbReference type="NCBI Taxonomy" id="54356"/>
    <lineage>
        <taxon>Eukaryota</taxon>
        <taxon>Metazoa</taxon>
        <taxon>Chordata</taxon>
        <taxon>Craniata</taxon>
        <taxon>Vertebrata</taxon>
        <taxon>Euteleostomi</taxon>
        <taxon>Archelosauria</taxon>
        <taxon>Archosauria</taxon>
        <taxon>Dinosauria</taxon>
        <taxon>Saurischia</taxon>
        <taxon>Theropoda</taxon>
        <taxon>Coelurosauria</taxon>
        <taxon>Aves</taxon>
        <taxon>Neognathae</taxon>
        <taxon>Neoaves</taxon>
        <taxon>Gruiformes</taxon>
        <taxon>Aramidae</taxon>
        <taxon>Aramus</taxon>
    </lineage>
</organism>
<comment type="caution">
    <text evidence="2">The sequence shown here is derived from an EMBL/GenBank/DDBJ whole genome shotgun (WGS) entry which is preliminary data.</text>
</comment>
<evidence type="ECO:0000313" key="3">
    <source>
        <dbReference type="Proteomes" id="UP000567570"/>
    </source>
</evidence>